<dbReference type="OrthoDB" id="3695428at2"/>
<dbReference type="Proteomes" id="UP000295680">
    <property type="component" value="Unassembled WGS sequence"/>
</dbReference>
<evidence type="ECO:0000313" key="2">
    <source>
        <dbReference type="Proteomes" id="UP000295680"/>
    </source>
</evidence>
<sequence>MKNRVDWTDERLGSSVYEDMISVLISRLHPEAQRIDGAGGDGGRDVQLPLPTGLEIFELKRFVGRVGRSQRAQIARSLKRAAARNPVAWYLVVPIDHTDGELQWFNDLKAEYSFPCIWRGKTWLDDHMAAHPNLPRYYLEGSKEVIYDLLKQVNDEKAALTRGVPELVERVRALKDQLNELDPHYEFGFGIHPDGSVNITVTPFYRGVEKDRAITLGGAFEFPDTEEGKKAAQTFEDAFNYGTPATVPGGYIKDLKFDVPLAVSSNYETGGLQLGAAINMAAEQLHAVLRIQDADGLVIAQIPLRSTESTAGLRGGELKFVDLTCVMNVTTRFDVPTRRLNVHYNFHQPENCLPGVLLPTVHFLGQMRPGRHMTIVLNGHEAGPPIEIPASEADEFSDMASLLRLLADIQHVSGVYFAVPQGLSSEEMRSLNVAHAYLTNKVVTHQWSETSFHTTVEGLSSPNIRRLGMEREVRNMWLQSPLVVTLGNEAYTLGVVRRVMASVCVKRWPKIPENATPDTEVSIDLEPGSDASVSVSMVSTGGLS</sequence>
<comment type="caution">
    <text evidence="1">The sequence shown here is derived from an EMBL/GenBank/DDBJ whole genome shotgun (WGS) entry which is preliminary data.</text>
</comment>
<keyword evidence="2" id="KW-1185">Reference proteome</keyword>
<proteinExistence type="predicted"/>
<evidence type="ECO:0008006" key="3">
    <source>
        <dbReference type="Google" id="ProtNLM"/>
    </source>
</evidence>
<accession>A0A4R2JSF4</accession>
<dbReference type="EMBL" id="SLWS01000004">
    <property type="protein sequence ID" value="TCO59809.1"/>
    <property type="molecule type" value="Genomic_DNA"/>
</dbReference>
<evidence type="ECO:0000313" key="1">
    <source>
        <dbReference type="EMBL" id="TCO59809.1"/>
    </source>
</evidence>
<dbReference type="AlphaFoldDB" id="A0A4R2JSF4"/>
<name>A0A4R2JSF4_9PSEU</name>
<organism evidence="1 2">
    <name type="scientific">Actinocrispum wychmicini</name>
    <dbReference type="NCBI Taxonomy" id="1213861"/>
    <lineage>
        <taxon>Bacteria</taxon>
        <taxon>Bacillati</taxon>
        <taxon>Actinomycetota</taxon>
        <taxon>Actinomycetes</taxon>
        <taxon>Pseudonocardiales</taxon>
        <taxon>Pseudonocardiaceae</taxon>
        <taxon>Actinocrispum</taxon>
    </lineage>
</organism>
<dbReference type="RefSeq" id="WP_132117974.1">
    <property type="nucleotide sequence ID" value="NZ_SLWS01000004.1"/>
</dbReference>
<gene>
    <name evidence="1" type="ORF">EV192_104652</name>
</gene>
<reference evidence="1 2" key="1">
    <citation type="submission" date="2019-03" db="EMBL/GenBank/DDBJ databases">
        <title>Genomic Encyclopedia of Type Strains, Phase IV (KMG-IV): sequencing the most valuable type-strain genomes for metagenomic binning, comparative biology and taxonomic classification.</title>
        <authorList>
            <person name="Goeker M."/>
        </authorList>
    </citation>
    <scope>NUCLEOTIDE SEQUENCE [LARGE SCALE GENOMIC DNA]</scope>
    <source>
        <strain evidence="1 2">DSM 45934</strain>
    </source>
</reference>
<protein>
    <recommendedName>
        <fullName evidence="3">Restriction endonuclease</fullName>
    </recommendedName>
</protein>